<comment type="caution">
    <text evidence="3">The sequence shown here is derived from an EMBL/GenBank/DDBJ whole genome shotgun (WGS) entry which is preliminary data.</text>
</comment>
<accession>A0AAD3HQC9</accession>
<proteinExistence type="predicted"/>
<dbReference type="Gene3D" id="3.30.9.10">
    <property type="entry name" value="D-Amino Acid Oxidase, subunit A, domain 2"/>
    <property type="match status" value="2"/>
</dbReference>
<dbReference type="AlphaFoldDB" id="A0AAD3HQC9"/>
<feature type="domain" description="FAD dependent oxidoreductase" evidence="2">
    <location>
        <begin position="242"/>
        <end position="292"/>
    </location>
</feature>
<evidence type="ECO:0000256" key="1">
    <source>
        <dbReference type="SAM" id="MobiDB-lite"/>
    </source>
</evidence>
<evidence type="ECO:0000313" key="3">
    <source>
        <dbReference type="EMBL" id="GFR49071.1"/>
    </source>
</evidence>
<protein>
    <recommendedName>
        <fullName evidence="2">FAD dependent oxidoreductase domain-containing protein</fullName>
    </recommendedName>
</protein>
<gene>
    <name evidence="3" type="ORF">Agub_g11098</name>
</gene>
<dbReference type="Proteomes" id="UP001054857">
    <property type="component" value="Unassembled WGS sequence"/>
</dbReference>
<dbReference type="PANTHER" id="PTHR13847">
    <property type="entry name" value="SARCOSINE DEHYDROGENASE-RELATED"/>
    <property type="match status" value="1"/>
</dbReference>
<sequence length="340" mass="35549">AAAEGGGGGQAGRRRRWWRYGGGKQHRARAALGTSGSAIRATGPRLHSAAAGGGMKVSTECGRQLLARRVLHCTNAYGSSLLPELRTALVPVRNHVAATKAPYESLRRTTSPTASTANGYNGNNGLLLPSEPPPGAFNLDAAFYARGGYVYWSRREDGRVVVGGFRDVVPGVEWGVYDDATLDERVRQELHAYLPRHFPHVFGTATASAATATSSSSGSNHHSVSNGSSSNGSSSRAAPGLQFEAEWSGILGFTQDRFPFVGPVPGRRGQFLAAGFSGHGMTRTFSCGRVLAGMIAGEPPDPHFPAAWLPAPGRFGPAEPEVLGPEAAAGAVYVGGGRGW</sequence>
<dbReference type="GO" id="GO:0005737">
    <property type="term" value="C:cytoplasm"/>
    <property type="evidence" value="ECO:0007669"/>
    <property type="project" value="TreeGrafter"/>
</dbReference>
<dbReference type="EMBL" id="BMAR01000027">
    <property type="protein sequence ID" value="GFR49071.1"/>
    <property type="molecule type" value="Genomic_DNA"/>
</dbReference>
<dbReference type="InterPro" id="IPR036188">
    <property type="entry name" value="FAD/NAD-bd_sf"/>
</dbReference>
<dbReference type="InterPro" id="IPR006076">
    <property type="entry name" value="FAD-dep_OxRdtase"/>
</dbReference>
<reference evidence="3 4" key="1">
    <citation type="journal article" date="2021" name="Sci. Rep.">
        <title>Genome sequencing of the multicellular alga Astrephomene provides insights into convergent evolution of germ-soma differentiation.</title>
        <authorList>
            <person name="Yamashita S."/>
            <person name="Yamamoto K."/>
            <person name="Matsuzaki R."/>
            <person name="Suzuki S."/>
            <person name="Yamaguchi H."/>
            <person name="Hirooka S."/>
            <person name="Minakuchi Y."/>
            <person name="Miyagishima S."/>
            <person name="Kawachi M."/>
            <person name="Toyoda A."/>
            <person name="Nozaki H."/>
        </authorList>
    </citation>
    <scope>NUCLEOTIDE SEQUENCE [LARGE SCALE GENOMIC DNA]</scope>
    <source>
        <strain evidence="3 4">NIES-4017</strain>
    </source>
</reference>
<keyword evidence="4" id="KW-1185">Reference proteome</keyword>
<name>A0AAD3HQC9_9CHLO</name>
<dbReference type="Pfam" id="PF01266">
    <property type="entry name" value="DAO"/>
    <property type="match status" value="1"/>
</dbReference>
<evidence type="ECO:0000259" key="2">
    <source>
        <dbReference type="Pfam" id="PF01266"/>
    </source>
</evidence>
<organism evidence="3 4">
    <name type="scientific">Astrephomene gubernaculifera</name>
    <dbReference type="NCBI Taxonomy" id="47775"/>
    <lineage>
        <taxon>Eukaryota</taxon>
        <taxon>Viridiplantae</taxon>
        <taxon>Chlorophyta</taxon>
        <taxon>core chlorophytes</taxon>
        <taxon>Chlorophyceae</taxon>
        <taxon>CS clade</taxon>
        <taxon>Chlamydomonadales</taxon>
        <taxon>Astrephomenaceae</taxon>
        <taxon>Astrephomene</taxon>
    </lineage>
</organism>
<evidence type="ECO:0000313" key="4">
    <source>
        <dbReference type="Proteomes" id="UP001054857"/>
    </source>
</evidence>
<feature type="non-terminal residue" evidence="3">
    <location>
        <position position="340"/>
    </location>
</feature>
<dbReference type="SUPFAM" id="SSF51971">
    <property type="entry name" value="Nucleotide-binding domain"/>
    <property type="match status" value="1"/>
</dbReference>
<dbReference type="Gene3D" id="3.50.50.60">
    <property type="entry name" value="FAD/NAD(P)-binding domain"/>
    <property type="match status" value="2"/>
</dbReference>
<feature type="region of interest" description="Disordered" evidence="1">
    <location>
        <begin position="211"/>
        <end position="237"/>
    </location>
</feature>
<dbReference type="PANTHER" id="PTHR13847:SF260">
    <property type="entry name" value="FAD DEPENDENT OXIDOREDUCTASE DOMAIN-CONTAINING PROTEIN"/>
    <property type="match status" value="1"/>
</dbReference>